<evidence type="ECO:0000313" key="3">
    <source>
        <dbReference type="Proteomes" id="UP000266841"/>
    </source>
</evidence>
<keyword evidence="3" id="KW-1185">Reference proteome</keyword>
<reference evidence="2 3" key="1">
    <citation type="journal article" date="2012" name="Genome Biol.">
        <title>Genome and low-iron response of an oceanic diatom adapted to chronic iron limitation.</title>
        <authorList>
            <person name="Lommer M."/>
            <person name="Specht M."/>
            <person name="Roy A.S."/>
            <person name="Kraemer L."/>
            <person name="Andreson R."/>
            <person name="Gutowska M.A."/>
            <person name="Wolf J."/>
            <person name="Bergner S.V."/>
            <person name="Schilhabel M.B."/>
            <person name="Klostermeier U.C."/>
            <person name="Beiko R.G."/>
            <person name="Rosenstiel P."/>
            <person name="Hippler M."/>
            <person name="Laroche J."/>
        </authorList>
    </citation>
    <scope>NUCLEOTIDE SEQUENCE [LARGE SCALE GENOMIC DNA]</scope>
    <source>
        <strain evidence="2 3">CCMP1005</strain>
    </source>
</reference>
<protein>
    <submittedName>
        <fullName evidence="2">Uncharacterized protein</fullName>
    </submittedName>
</protein>
<dbReference type="EMBL" id="AGNL01038249">
    <property type="protein sequence ID" value="EJK53212.1"/>
    <property type="molecule type" value="Genomic_DNA"/>
</dbReference>
<dbReference type="Proteomes" id="UP000266841">
    <property type="component" value="Unassembled WGS sequence"/>
</dbReference>
<feature type="region of interest" description="Disordered" evidence="1">
    <location>
        <begin position="1"/>
        <end position="83"/>
    </location>
</feature>
<accession>K0S2Y2</accession>
<evidence type="ECO:0000256" key="1">
    <source>
        <dbReference type="SAM" id="MobiDB-lite"/>
    </source>
</evidence>
<proteinExistence type="predicted"/>
<sequence length="138" mass="14840">MPKTAEALRGQQQPPCVTTGELSRMTRRISVAGRRPGSVGDIPPWPLPTGADEPLEAASASESVHQDGVASRDTRHGTAARLGGSELGQAIEVIFPCRDTKFASATWRKRGREEKKGKEERKKTAKHGARCALKVGGR</sequence>
<feature type="region of interest" description="Disordered" evidence="1">
    <location>
        <begin position="108"/>
        <end position="138"/>
    </location>
</feature>
<feature type="compositionally biased region" description="Basic and acidic residues" evidence="1">
    <location>
        <begin position="111"/>
        <end position="122"/>
    </location>
</feature>
<evidence type="ECO:0000313" key="2">
    <source>
        <dbReference type="EMBL" id="EJK53212.1"/>
    </source>
</evidence>
<gene>
    <name evidence="2" type="ORF">THAOC_27403</name>
</gene>
<dbReference type="AlphaFoldDB" id="K0S2Y2"/>
<name>K0S2Y2_THAOC</name>
<comment type="caution">
    <text evidence="2">The sequence shown here is derived from an EMBL/GenBank/DDBJ whole genome shotgun (WGS) entry which is preliminary data.</text>
</comment>
<organism evidence="2 3">
    <name type="scientific">Thalassiosira oceanica</name>
    <name type="common">Marine diatom</name>
    <dbReference type="NCBI Taxonomy" id="159749"/>
    <lineage>
        <taxon>Eukaryota</taxon>
        <taxon>Sar</taxon>
        <taxon>Stramenopiles</taxon>
        <taxon>Ochrophyta</taxon>
        <taxon>Bacillariophyta</taxon>
        <taxon>Coscinodiscophyceae</taxon>
        <taxon>Thalassiosirophycidae</taxon>
        <taxon>Thalassiosirales</taxon>
        <taxon>Thalassiosiraceae</taxon>
        <taxon>Thalassiosira</taxon>
    </lineage>
</organism>